<dbReference type="AlphaFoldDB" id="A0A737JSF8"/>
<keyword evidence="1" id="KW-0966">Cell projection</keyword>
<feature type="non-terminal residue" evidence="1">
    <location>
        <position position="1"/>
    </location>
</feature>
<sequence>RMTSGQIVSGTVDSDGNILINL</sequence>
<dbReference type="EMBL" id="DAATGF010000147">
    <property type="protein sequence ID" value="HAE8289436.1"/>
    <property type="molecule type" value="Genomic_DNA"/>
</dbReference>
<evidence type="ECO:0000313" key="1">
    <source>
        <dbReference type="EMBL" id="HAE8289436.1"/>
    </source>
</evidence>
<reference evidence="1" key="2">
    <citation type="submission" date="2018-07" db="EMBL/GenBank/DDBJ databases">
        <authorList>
            <consortium name="NCBI Pathogen Detection Project"/>
        </authorList>
    </citation>
    <scope>NUCLEOTIDE SEQUENCE</scope>
    <source>
        <strain evidence="1">CFSAN005971</strain>
    </source>
</reference>
<accession>A0A737JSF8</accession>
<name>A0A737JSF8_SALER</name>
<proteinExistence type="predicted"/>
<keyword evidence="1" id="KW-0282">Flagellum</keyword>
<protein>
    <submittedName>
        <fullName evidence="1">Flagellar basal body P-ring formation protein FlgA</fullName>
    </submittedName>
</protein>
<reference evidence="1" key="1">
    <citation type="journal article" date="2018" name="Genome Biol.">
        <title>SKESA: strategic k-mer extension for scrupulous assemblies.</title>
        <authorList>
            <person name="Souvorov A."/>
            <person name="Agarwala R."/>
            <person name="Lipman D.J."/>
        </authorList>
    </citation>
    <scope>NUCLEOTIDE SEQUENCE</scope>
    <source>
        <strain evidence="1">CFSAN005971</strain>
    </source>
</reference>
<comment type="caution">
    <text evidence="1">The sequence shown here is derived from an EMBL/GenBank/DDBJ whole genome shotgun (WGS) entry which is preliminary data.</text>
</comment>
<keyword evidence="1" id="KW-0969">Cilium</keyword>
<organism evidence="1">
    <name type="scientific">Salmonella enterica</name>
    <name type="common">Salmonella choleraesuis</name>
    <dbReference type="NCBI Taxonomy" id="28901"/>
    <lineage>
        <taxon>Bacteria</taxon>
        <taxon>Pseudomonadati</taxon>
        <taxon>Pseudomonadota</taxon>
        <taxon>Gammaproteobacteria</taxon>
        <taxon>Enterobacterales</taxon>
        <taxon>Enterobacteriaceae</taxon>
        <taxon>Salmonella</taxon>
    </lineage>
</organism>
<gene>
    <name evidence="1" type="ORF">GND42_004666</name>
</gene>